<name>A0A6J5L932_9CAUD</name>
<sequence length="41" mass="4557">MENGTFDAAAAFNSLYGHYPSLAEVMEFDAEMLEKLEKASQ</sequence>
<evidence type="ECO:0000313" key="1">
    <source>
        <dbReference type="EMBL" id="CAB4128299.1"/>
    </source>
</evidence>
<reference evidence="1" key="1">
    <citation type="submission" date="2020-04" db="EMBL/GenBank/DDBJ databases">
        <authorList>
            <person name="Chiriac C."/>
            <person name="Salcher M."/>
            <person name="Ghai R."/>
            <person name="Kavagutti S V."/>
        </authorList>
    </citation>
    <scope>NUCLEOTIDE SEQUENCE</scope>
</reference>
<protein>
    <submittedName>
        <fullName evidence="1">Uncharacterized protein</fullName>
    </submittedName>
</protein>
<dbReference type="EMBL" id="LR796226">
    <property type="protein sequence ID" value="CAB4128299.1"/>
    <property type="molecule type" value="Genomic_DNA"/>
</dbReference>
<gene>
    <name evidence="1" type="ORF">UFOVP111_21</name>
</gene>
<proteinExistence type="predicted"/>
<accession>A0A6J5L932</accession>
<organism evidence="1">
    <name type="scientific">uncultured Caudovirales phage</name>
    <dbReference type="NCBI Taxonomy" id="2100421"/>
    <lineage>
        <taxon>Viruses</taxon>
        <taxon>Duplodnaviria</taxon>
        <taxon>Heunggongvirae</taxon>
        <taxon>Uroviricota</taxon>
        <taxon>Caudoviricetes</taxon>
        <taxon>Peduoviridae</taxon>
        <taxon>Maltschvirus</taxon>
        <taxon>Maltschvirus maltsch</taxon>
    </lineage>
</organism>